<dbReference type="Gene3D" id="2.130.10.10">
    <property type="entry name" value="YVTN repeat-like/Quinoprotein amine dehydrogenase"/>
    <property type="match status" value="1"/>
</dbReference>
<evidence type="ECO:0000256" key="1">
    <source>
        <dbReference type="ARBA" id="ARBA00022574"/>
    </source>
</evidence>
<dbReference type="PANTHER" id="PTHR19919">
    <property type="entry name" value="WD REPEAT CONTAINING PROTEIN"/>
    <property type="match status" value="1"/>
</dbReference>
<evidence type="ECO:0000256" key="3">
    <source>
        <dbReference type="PROSITE-ProRule" id="PRU00221"/>
    </source>
</evidence>
<dbReference type="Pfam" id="PF00400">
    <property type="entry name" value="WD40"/>
    <property type="match status" value="1"/>
</dbReference>
<dbReference type="SUPFAM" id="SSF50978">
    <property type="entry name" value="WD40 repeat-like"/>
    <property type="match status" value="1"/>
</dbReference>
<keyword evidence="5" id="KW-1185">Reference proteome</keyword>
<dbReference type="PROSITE" id="PS50082">
    <property type="entry name" value="WD_REPEATS_2"/>
    <property type="match status" value="1"/>
</dbReference>
<dbReference type="VEuPathDB" id="FungiDB:T551_01767"/>
<dbReference type="InterPro" id="IPR015943">
    <property type="entry name" value="WD40/YVTN_repeat-like_dom_sf"/>
</dbReference>
<gene>
    <name evidence="4" type="ORF">T551_01767</name>
</gene>
<dbReference type="Proteomes" id="UP000053447">
    <property type="component" value="Unassembled WGS sequence"/>
</dbReference>
<dbReference type="eggNOG" id="KOG0290">
    <property type="taxonomic scope" value="Eukaryota"/>
</dbReference>
<dbReference type="STRING" id="1408657.A0A0W4ZQ24"/>
<dbReference type="RefSeq" id="XP_018229775.1">
    <property type="nucleotide sequence ID" value="XM_018374030.1"/>
</dbReference>
<dbReference type="GeneID" id="28940285"/>
<dbReference type="PROSITE" id="PS50294">
    <property type="entry name" value="WD_REPEATS_REGION"/>
    <property type="match status" value="1"/>
</dbReference>
<sequence>MKVNRTMDQQRTIHRGQFVADWPTYAVDWAGDVYGCVLVGSFADDGTNKIEILQMQPTQLVHSIATAQLNYPATQVQWAPHKITGRDSGNIPFNLFASTGGAFQLWSIEDGVVSALAMLKQKNTNVLNDVEGSTAPTTSMDWNIIRREIVVTGSVDTTCVVWNVERRIAQAQLIAHDREVFDVAFLARSADVFVSTGAEGSLRMFDLRSLEHSTILYEASSNGSLPLLRVSANTQDQHFVATFHLDSNTVHIIDIRFPGVPLLNLAGHEGNINCVKWAPGSRNICSTGGDDGQILIWNTTENGTLFDAKTLALYGNMKNNTCRQLNESIFFWSAEAEVNNLCWSNDAEWIGACWGISFQALKV</sequence>
<dbReference type="InterPro" id="IPR045159">
    <property type="entry name" value="DCAF7-like"/>
</dbReference>
<dbReference type="SMART" id="SM00320">
    <property type="entry name" value="WD40"/>
    <property type="match status" value="3"/>
</dbReference>
<keyword evidence="1 3" id="KW-0853">WD repeat</keyword>
<organism evidence="4 5">
    <name type="scientific">Pneumocystis jirovecii (strain RU7)</name>
    <name type="common">Human pneumocystis pneumonia agent</name>
    <dbReference type="NCBI Taxonomy" id="1408657"/>
    <lineage>
        <taxon>Eukaryota</taxon>
        <taxon>Fungi</taxon>
        <taxon>Dikarya</taxon>
        <taxon>Ascomycota</taxon>
        <taxon>Taphrinomycotina</taxon>
        <taxon>Pneumocystomycetes</taxon>
        <taxon>Pneumocystaceae</taxon>
        <taxon>Pneumocystis</taxon>
    </lineage>
</organism>
<dbReference type="OrthoDB" id="1284551at2759"/>
<proteinExistence type="predicted"/>
<feature type="repeat" description="WD" evidence="3">
    <location>
        <begin position="265"/>
        <end position="307"/>
    </location>
</feature>
<protein>
    <submittedName>
        <fullName evidence="4">Uncharacterized protein</fullName>
    </submittedName>
</protein>
<evidence type="ECO:0000256" key="2">
    <source>
        <dbReference type="ARBA" id="ARBA00022737"/>
    </source>
</evidence>
<evidence type="ECO:0000313" key="4">
    <source>
        <dbReference type="EMBL" id="KTW30484.1"/>
    </source>
</evidence>
<accession>A0A0W4ZQ24</accession>
<comment type="caution">
    <text evidence="4">The sequence shown here is derived from an EMBL/GenBank/DDBJ whole genome shotgun (WGS) entry which is preliminary data.</text>
</comment>
<reference evidence="5" key="1">
    <citation type="journal article" date="2016" name="Nat. Commun.">
        <title>Genome analysis of three Pneumocystis species reveals adaptation mechanisms to life exclusively in mammalian hosts.</title>
        <authorList>
            <person name="Ma L."/>
            <person name="Chen Z."/>
            <person name="Huang D.W."/>
            <person name="Kutty G."/>
            <person name="Ishihara M."/>
            <person name="Wang H."/>
            <person name="Abouelleil A."/>
            <person name="Bishop L."/>
            <person name="Davey E."/>
            <person name="Deng R."/>
            <person name="Deng X."/>
            <person name="Fan L."/>
            <person name="Fantoni G."/>
            <person name="Fitzgerald M."/>
            <person name="Gogineni E."/>
            <person name="Goldberg J.M."/>
            <person name="Handley G."/>
            <person name="Hu X."/>
            <person name="Huber C."/>
            <person name="Jiao X."/>
            <person name="Jones K."/>
            <person name="Levin J.Z."/>
            <person name="Liu Y."/>
            <person name="Macdonald P."/>
            <person name="Melnikov A."/>
            <person name="Raley C."/>
            <person name="Sassi M."/>
            <person name="Sherman B.T."/>
            <person name="Song X."/>
            <person name="Sykes S."/>
            <person name="Tran B."/>
            <person name="Walsh L."/>
            <person name="Xia Y."/>
            <person name="Yang J."/>
            <person name="Young S."/>
            <person name="Zeng Q."/>
            <person name="Zheng X."/>
            <person name="Stephens R."/>
            <person name="Nusbaum C."/>
            <person name="Birren B.W."/>
            <person name="Azadi P."/>
            <person name="Lempicki R.A."/>
            <person name="Cuomo C.A."/>
            <person name="Kovacs J.A."/>
        </authorList>
    </citation>
    <scope>NUCLEOTIDE SEQUENCE [LARGE SCALE GENOMIC DNA]</scope>
    <source>
        <strain evidence="5">RU7</strain>
    </source>
</reference>
<keyword evidence="2" id="KW-0677">Repeat</keyword>
<dbReference type="InterPro" id="IPR036322">
    <property type="entry name" value="WD40_repeat_dom_sf"/>
</dbReference>
<name>A0A0W4ZQ24_PNEJ7</name>
<evidence type="ECO:0000313" key="5">
    <source>
        <dbReference type="Proteomes" id="UP000053447"/>
    </source>
</evidence>
<dbReference type="InterPro" id="IPR001680">
    <property type="entry name" value="WD40_rpt"/>
</dbReference>
<dbReference type="EMBL" id="LFWA01000007">
    <property type="protein sequence ID" value="KTW30484.1"/>
    <property type="molecule type" value="Genomic_DNA"/>
</dbReference>
<dbReference type="AlphaFoldDB" id="A0A0W4ZQ24"/>